<evidence type="ECO:0000256" key="4">
    <source>
        <dbReference type="ARBA" id="ARBA00022980"/>
    </source>
</evidence>
<dbReference type="PANTHER" id="PTHR21035">
    <property type="entry name" value="28S RIBOSOMAL PROTEIN S26, MITOCHONDRIAL"/>
    <property type="match status" value="1"/>
</dbReference>
<dbReference type="Proteomes" id="UP001201812">
    <property type="component" value="Unassembled WGS sequence"/>
</dbReference>
<proteinExistence type="inferred from homology"/>
<sequence length="230" mass="26855">MSFVVSCSRSLHTSSVLCLKRKMPNPGKPARAPPTRQLLYTPTHGKWIDPTQVKELLWRRHVYNNAMESIRKIFKAESLLYGGKGYNFTVVENQMEDEFARLLAVNEERNAENARIRAEREKKENIEMRQQILKEIEDTLNAEEEQIEFREKEVQEAIKLSADFITPENVKEKILEALENPIVYDYAIDLEGKKIVGPPAVKYIEENLVKQKRRLYDRSHSQKMEFVSDS</sequence>
<gene>
    <name evidence="10" type="ORF">DdX_02549</name>
</gene>
<evidence type="ECO:0000256" key="6">
    <source>
        <dbReference type="ARBA" id="ARBA00023274"/>
    </source>
</evidence>
<dbReference type="GO" id="GO:0005763">
    <property type="term" value="C:mitochondrial small ribosomal subunit"/>
    <property type="evidence" value="ECO:0007669"/>
    <property type="project" value="InterPro"/>
</dbReference>
<keyword evidence="3" id="KW-0809">Transit peptide</keyword>
<protein>
    <recommendedName>
        <fullName evidence="7">Small ribosomal subunit protein mS26</fullName>
    </recommendedName>
    <alternativeName>
        <fullName evidence="8">28S ribosomal protein S26, mitochondrial</fullName>
    </alternativeName>
</protein>
<comment type="caution">
    <text evidence="10">The sequence shown here is derived from an EMBL/GenBank/DDBJ whole genome shotgun (WGS) entry which is preliminary data.</text>
</comment>
<dbReference type="EMBL" id="JAKKPZ010000002">
    <property type="protein sequence ID" value="KAI1725865.1"/>
    <property type="molecule type" value="Genomic_DNA"/>
</dbReference>
<feature type="coiled-coil region" evidence="9">
    <location>
        <begin position="104"/>
        <end position="160"/>
    </location>
</feature>
<evidence type="ECO:0000256" key="2">
    <source>
        <dbReference type="ARBA" id="ARBA00009672"/>
    </source>
</evidence>
<keyword evidence="5" id="KW-0496">Mitochondrion</keyword>
<comment type="subcellular location">
    <subcellularLocation>
        <location evidence="1">Mitochondrion</location>
    </subcellularLocation>
</comment>
<keyword evidence="9" id="KW-0175">Coiled coil</keyword>
<dbReference type="Pfam" id="PF14943">
    <property type="entry name" value="MRP-S26"/>
    <property type="match status" value="1"/>
</dbReference>
<evidence type="ECO:0000256" key="5">
    <source>
        <dbReference type="ARBA" id="ARBA00023128"/>
    </source>
</evidence>
<evidence type="ECO:0000256" key="9">
    <source>
        <dbReference type="SAM" id="Coils"/>
    </source>
</evidence>
<organism evidence="10 11">
    <name type="scientific">Ditylenchus destructor</name>
    <dbReference type="NCBI Taxonomy" id="166010"/>
    <lineage>
        <taxon>Eukaryota</taxon>
        <taxon>Metazoa</taxon>
        <taxon>Ecdysozoa</taxon>
        <taxon>Nematoda</taxon>
        <taxon>Chromadorea</taxon>
        <taxon>Rhabditida</taxon>
        <taxon>Tylenchina</taxon>
        <taxon>Tylenchomorpha</taxon>
        <taxon>Sphaerularioidea</taxon>
        <taxon>Anguinidae</taxon>
        <taxon>Anguininae</taxon>
        <taxon>Ditylenchus</taxon>
    </lineage>
</organism>
<evidence type="ECO:0000256" key="8">
    <source>
        <dbReference type="ARBA" id="ARBA00035344"/>
    </source>
</evidence>
<comment type="similarity">
    <text evidence="2">Belongs to the mitochondrion-specific ribosomal protein mS26 family.</text>
</comment>
<name>A0AAD4R972_9BILA</name>
<dbReference type="AlphaFoldDB" id="A0AAD4R972"/>
<evidence type="ECO:0000256" key="7">
    <source>
        <dbReference type="ARBA" id="ARBA00035138"/>
    </source>
</evidence>
<evidence type="ECO:0000256" key="1">
    <source>
        <dbReference type="ARBA" id="ARBA00004173"/>
    </source>
</evidence>
<evidence type="ECO:0000256" key="3">
    <source>
        <dbReference type="ARBA" id="ARBA00022946"/>
    </source>
</evidence>
<evidence type="ECO:0000313" key="10">
    <source>
        <dbReference type="EMBL" id="KAI1725865.1"/>
    </source>
</evidence>
<keyword evidence="4" id="KW-0689">Ribosomal protein</keyword>
<evidence type="ECO:0000313" key="11">
    <source>
        <dbReference type="Proteomes" id="UP001201812"/>
    </source>
</evidence>
<keyword evidence="11" id="KW-1185">Reference proteome</keyword>
<dbReference type="InterPro" id="IPR026140">
    <property type="entry name" value="Ribosomal_mS26"/>
</dbReference>
<dbReference type="PANTHER" id="PTHR21035:SF2">
    <property type="entry name" value="SMALL RIBOSOMAL SUBUNIT PROTEIN MS26"/>
    <property type="match status" value="1"/>
</dbReference>
<accession>A0AAD4R972</accession>
<keyword evidence="6" id="KW-0687">Ribonucleoprotein</keyword>
<reference evidence="10" key="1">
    <citation type="submission" date="2022-01" db="EMBL/GenBank/DDBJ databases">
        <title>Genome Sequence Resource for Two Populations of Ditylenchus destructor, the Migratory Endoparasitic Phytonematode.</title>
        <authorList>
            <person name="Zhang H."/>
            <person name="Lin R."/>
            <person name="Xie B."/>
        </authorList>
    </citation>
    <scope>NUCLEOTIDE SEQUENCE</scope>
    <source>
        <strain evidence="10">BazhouSP</strain>
    </source>
</reference>